<keyword evidence="3" id="KW-0547">Nucleotide-binding</keyword>
<keyword evidence="7" id="KW-1185">Reference proteome</keyword>
<comment type="similarity">
    <text evidence="1">Belongs to the ABC transporter superfamily.</text>
</comment>
<dbReference type="EMBL" id="CP015756">
    <property type="protein sequence ID" value="APC39129.1"/>
    <property type="molecule type" value="Genomic_DNA"/>
</dbReference>
<dbReference type="Proteomes" id="UP000182569">
    <property type="component" value="Chromosome"/>
</dbReference>
<dbReference type="InterPro" id="IPR003593">
    <property type="entry name" value="AAA+_ATPase"/>
</dbReference>
<dbReference type="SUPFAM" id="SSF52540">
    <property type="entry name" value="P-loop containing nucleoside triphosphate hydrolases"/>
    <property type="match status" value="1"/>
</dbReference>
<dbReference type="InterPro" id="IPR027417">
    <property type="entry name" value="P-loop_NTPase"/>
</dbReference>
<dbReference type="GO" id="GO:0016887">
    <property type="term" value="F:ATP hydrolysis activity"/>
    <property type="evidence" value="ECO:0007669"/>
    <property type="project" value="InterPro"/>
</dbReference>
<sequence length="295" mass="32926">MFIEISNLKKQYNNGPMALNDISLRIGEGVFGLLGENGAGKTTLMRILVTLMNQTSGLVNMDGTIINSKNASKIRCKIGYLPQELGLHPNLTIRETLDYFGILSLMSLSDRTKQIDILLEETNLEEHANKKIRQLSGGMKRRVGLAQAMLNNPSLLVVDEPTTGLDPEERIRIRMLLSKVSKGRTIILSTHVVEDVASICNKLAIMEKGKIIFTGSVPELINIANNHVFTKNVQNEAELIQFSKQHTITNSVYTSKGICVRFISDFKVEDSVTENSNIEDAYIYVRNLMDKKVSK</sequence>
<accession>A0A1J0GCQ0</accession>
<dbReference type="Gene3D" id="3.40.50.300">
    <property type="entry name" value="P-loop containing nucleotide triphosphate hydrolases"/>
    <property type="match status" value="1"/>
</dbReference>
<dbReference type="KEGG" id="ceu:A7L45_03130"/>
<evidence type="ECO:0000256" key="2">
    <source>
        <dbReference type="ARBA" id="ARBA00022448"/>
    </source>
</evidence>
<proteinExistence type="inferred from homology"/>
<dbReference type="Pfam" id="PF00005">
    <property type="entry name" value="ABC_tran"/>
    <property type="match status" value="1"/>
</dbReference>
<dbReference type="OrthoDB" id="9775135at2"/>
<dbReference type="InterPro" id="IPR017871">
    <property type="entry name" value="ABC_transporter-like_CS"/>
</dbReference>
<dbReference type="RefSeq" id="WP_071611425.1">
    <property type="nucleotide sequence ID" value="NZ_CP015756.1"/>
</dbReference>
<dbReference type="PANTHER" id="PTHR43335">
    <property type="entry name" value="ABC TRANSPORTER, ATP-BINDING PROTEIN"/>
    <property type="match status" value="1"/>
</dbReference>
<dbReference type="CDD" id="cd03264">
    <property type="entry name" value="ABC_drug_resistance_like"/>
    <property type="match status" value="1"/>
</dbReference>
<evidence type="ECO:0000313" key="6">
    <source>
        <dbReference type="EMBL" id="APC39129.1"/>
    </source>
</evidence>
<gene>
    <name evidence="6" type="ORF">A7L45_03130</name>
</gene>
<evidence type="ECO:0000256" key="3">
    <source>
        <dbReference type="ARBA" id="ARBA00022741"/>
    </source>
</evidence>
<dbReference type="InterPro" id="IPR003439">
    <property type="entry name" value="ABC_transporter-like_ATP-bd"/>
</dbReference>
<keyword evidence="4 6" id="KW-0067">ATP-binding</keyword>
<evidence type="ECO:0000256" key="1">
    <source>
        <dbReference type="ARBA" id="ARBA00005417"/>
    </source>
</evidence>
<dbReference type="AlphaFoldDB" id="A0A1J0GCQ0"/>
<feature type="domain" description="ABC transporter" evidence="5">
    <location>
        <begin position="3"/>
        <end position="233"/>
    </location>
</feature>
<evidence type="ECO:0000259" key="5">
    <source>
        <dbReference type="PROSITE" id="PS50893"/>
    </source>
</evidence>
<dbReference type="SMART" id="SM00382">
    <property type="entry name" value="AAA"/>
    <property type="match status" value="1"/>
</dbReference>
<reference evidence="7" key="1">
    <citation type="journal article" date="2016" name="Front. Microbiol.">
        <title>Complete Genome Sequence of Clostridium estertheticum DSM 8809, a Microbe Identified in Spoiled Vacuum Packed Beef.</title>
        <authorList>
            <person name="Yu Z."/>
            <person name="Gunn L."/>
            <person name="Brennan E."/>
            <person name="Reid R."/>
            <person name="Wall P.G."/>
            <person name="Gaora O.P."/>
            <person name="Hurley D."/>
            <person name="Bolton D."/>
            <person name="Fanning S."/>
        </authorList>
    </citation>
    <scope>NUCLEOTIDE SEQUENCE [LARGE SCALE GENOMIC DNA]</scope>
    <source>
        <strain evidence="7">DSM 8809</strain>
    </source>
</reference>
<dbReference type="STRING" id="1552.A7L45_03130"/>
<dbReference type="PROSITE" id="PS50893">
    <property type="entry name" value="ABC_TRANSPORTER_2"/>
    <property type="match status" value="1"/>
</dbReference>
<organism evidence="6 7">
    <name type="scientific">Clostridium estertheticum subsp. estertheticum</name>
    <dbReference type="NCBI Taxonomy" id="1552"/>
    <lineage>
        <taxon>Bacteria</taxon>
        <taxon>Bacillati</taxon>
        <taxon>Bacillota</taxon>
        <taxon>Clostridia</taxon>
        <taxon>Eubacteriales</taxon>
        <taxon>Clostridiaceae</taxon>
        <taxon>Clostridium</taxon>
    </lineage>
</organism>
<evidence type="ECO:0000313" key="7">
    <source>
        <dbReference type="Proteomes" id="UP000182569"/>
    </source>
</evidence>
<keyword evidence="2" id="KW-0813">Transport</keyword>
<dbReference type="PROSITE" id="PS00211">
    <property type="entry name" value="ABC_TRANSPORTER_1"/>
    <property type="match status" value="1"/>
</dbReference>
<evidence type="ECO:0000256" key="4">
    <source>
        <dbReference type="ARBA" id="ARBA00022840"/>
    </source>
</evidence>
<dbReference type="PANTHER" id="PTHR43335:SF2">
    <property type="entry name" value="ABC TRANSPORTER, ATP-BINDING PROTEIN"/>
    <property type="match status" value="1"/>
</dbReference>
<protein>
    <submittedName>
        <fullName evidence="6">ABC transporter ATP-binding protein</fullName>
    </submittedName>
</protein>
<name>A0A1J0GCQ0_9CLOT</name>
<dbReference type="GO" id="GO:0005524">
    <property type="term" value="F:ATP binding"/>
    <property type="evidence" value="ECO:0007669"/>
    <property type="project" value="UniProtKB-KW"/>
</dbReference>